<reference evidence="1 2" key="1">
    <citation type="journal article" date="2015" name="Nature">
        <title>rRNA introns, odd ribosomes, and small enigmatic genomes across a large radiation of phyla.</title>
        <authorList>
            <person name="Brown C.T."/>
            <person name="Hug L.A."/>
            <person name="Thomas B.C."/>
            <person name="Sharon I."/>
            <person name="Castelle C.J."/>
            <person name="Singh A."/>
            <person name="Wilkins M.J."/>
            <person name="Williams K.H."/>
            <person name="Banfield J.F."/>
        </authorList>
    </citation>
    <scope>NUCLEOTIDE SEQUENCE [LARGE SCALE GENOMIC DNA]</scope>
</reference>
<gene>
    <name evidence="1" type="ORF">UT12_C0004G0012</name>
</gene>
<sequence length="118" mass="14056">MDFKIVFYKDSFGKSPIEEFFLKLASSNRLLLAKAREGIEKLRNRAYHREPLSKYIEQGLWELRVRSNNDILRILYTFTKGQIIILLHVFIKKQQKTSKSELEIARKRLKELIARKDS</sequence>
<dbReference type="Proteomes" id="UP000034893">
    <property type="component" value="Unassembled WGS sequence"/>
</dbReference>
<evidence type="ECO:0000313" key="2">
    <source>
        <dbReference type="Proteomes" id="UP000034893"/>
    </source>
</evidence>
<organism evidence="1 2">
    <name type="scientific">Candidatus Curtissbacteria bacterium GW2011_GWC2_38_9</name>
    <dbReference type="NCBI Taxonomy" id="1618414"/>
    <lineage>
        <taxon>Bacteria</taxon>
        <taxon>Candidatus Curtissiibacteriota</taxon>
    </lineage>
</organism>
<proteinExistence type="predicted"/>
<dbReference type="EMBL" id="LBVP01000004">
    <property type="protein sequence ID" value="KKQ89982.1"/>
    <property type="molecule type" value="Genomic_DNA"/>
</dbReference>
<comment type="caution">
    <text evidence="1">The sequence shown here is derived from an EMBL/GenBank/DDBJ whole genome shotgun (WGS) entry which is preliminary data.</text>
</comment>
<dbReference type="AlphaFoldDB" id="A0A0G0LFY7"/>
<name>A0A0G0LFY7_9BACT</name>
<evidence type="ECO:0008006" key="3">
    <source>
        <dbReference type="Google" id="ProtNLM"/>
    </source>
</evidence>
<protein>
    <recommendedName>
        <fullName evidence="3">Toxin-antitoxin system, toxin component, RelE family</fullName>
    </recommendedName>
</protein>
<evidence type="ECO:0000313" key="1">
    <source>
        <dbReference type="EMBL" id="KKQ89982.1"/>
    </source>
</evidence>
<dbReference type="InterPro" id="IPR009241">
    <property type="entry name" value="HigB-like"/>
</dbReference>
<dbReference type="Pfam" id="PF05973">
    <property type="entry name" value="Gp49"/>
    <property type="match status" value="1"/>
</dbReference>
<accession>A0A0G0LFY7</accession>